<dbReference type="STRING" id="3476.A0A2P5CUH6"/>
<dbReference type="Gene3D" id="3.30.420.10">
    <property type="entry name" value="Ribonuclease H-like superfamily/Ribonuclease H"/>
    <property type="match status" value="1"/>
</dbReference>
<accession>A0A2P5CUH6</accession>
<gene>
    <name evidence="2" type="ORF">PanWU01x14_121880</name>
</gene>
<dbReference type="Proteomes" id="UP000237105">
    <property type="component" value="Unassembled WGS sequence"/>
</dbReference>
<evidence type="ECO:0000256" key="1">
    <source>
        <dbReference type="SAM" id="Phobius"/>
    </source>
</evidence>
<dbReference type="InterPro" id="IPR012337">
    <property type="entry name" value="RNaseH-like_sf"/>
</dbReference>
<dbReference type="SUPFAM" id="SSF53098">
    <property type="entry name" value="Ribonuclease H-like"/>
    <property type="match status" value="1"/>
</dbReference>
<proteinExistence type="predicted"/>
<organism evidence="2 3">
    <name type="scientific">Parasponia andersonii</name>
    <name type="common">Sponia andersonii</name>
    <dbReference type="NCBI Taxonomy" id="3476"/>
    <lineage>
        <taxon>Eukaryota</taxon>
        <taxon>Viridiplantae</taxon>
        <taxon>Streptophyta</taxon>
        <taxon>Embryophyta</taxon>
        <taxon>Tracheophyta</taxon>
        <taxon>Spermatophyta</taxon>
        <taxon>Magnoliopsida</taxon>
        <taxon>eudicotyledons</taxon>
        <taxon>Gunneridae</taxon>
        <taxon>Pentapetalae</taxon>
        <taxon>rosids</taxon>
        <taxon>fabids</taxon>
        <taxon>Rosales</taxon>
        <taxon>Cannabaceae</taxon>
        <taxon>Parasponia</taxon>
    </lineage>
</organism>
<keyword evidence="1" id="KW-0472">Membrane</keyword>
<protein>
    <submittedName>
        <fullName evidence="2">Ribonuclease H-like domain containing protein</fullName>
    </submittedName>
</protein>
<name>A0A2P5CUH6_PARAD</name>
<evidence type="ECO:0000313" key="3">
    <source>
        <dbReference type="Proteomes" id="UP000237105"/>
    </source>
</evidence>
<dbReference type="PANTHER" id="PTHR35046">
    <property type="entry name" value="ZINC KNUCKLE (CCHC-TYPE) FAMILY PROTEIN"/>
    <property type="match status" value="1"/>
</dbReference>
<reference evidence="3" key="1">
    <citation type="submission" date="2016-06" db="EMBL/GenBank/DDBJ databases">
        <title>Parallel loss of symbiosis genes in relatives of nitrogen-fixing non-legume Parasponia.</title>
        <authorList>
            <person name="Van Velzen R."/>
            <person name="Holmer R."/>
            <person name="Bu F."/>
            <person name="Rutten L."/>
            <person name="Van Zeijl A."/>
            <person name="Liu W."/>
            <person name="Santuari L."/>
            <person name="Cao Q."/>
            <person name="Sharma T."/>
            <person name="Shen D."/>
            <person name="Roswanjaya Y."/>
            <person name="Wardhani T."/>
            <person name="Kalhor M.S."/>
            <person name="Jansen J."/>
            <person name="Van den Hoogen J."/>
            <person name="Gungor B."/>
            <person name="Hartog M."/>
            <person name="Hontelez J."/>
            <person name="Verver J."/>
            <person name="Yang W.-C."/>
            <person name="Schijlen E."/>
            <person name="Repin R."/>
            <person name="Schilthuizen M."/>
            <person name="Schranz E."/>
            <person name="Heidstra R."/>
            <person name="Miyata K."/>
            <person name="Fedorova E."/>
            <person name="Kohlen W."/>
            <person name="Bisseling T."/>
            <person name="Smit S."/>
            <person name="Geurts R."/>
        </authorList>
    </citation>
    <scope>NUCLEOTIDE SEQUENCE [LARGE SCALE GENOMIC DNA]</scope>
    <source>
        <strain evidence="3">cv. WU1-14</strain>
    </source>
</reference>
<comment type="caution">
    <text evidence="2">The sequence shown here is derived from an EMBL/GenBank/DDBJ whole genome shotgun (WGS) entry which is preliminary data.</text>
</comment>
<dbReference type="OrthoDB" id="1935586at2759"/>
<dbReference type="InterPro" id="IPR036397">
    <property type="entry name" value="RNaseH_sf"/>
</dbReference>
<dbReference type="PANTHER" id="PTHR35046:SF9">
    <property type="entry name" value="RNA-DIRECTED DNA POLYMERASE"/>
    <property type="match status" value="1"/>
</dbReference>
<sequence>MLSILLNYSFERSFVCIDYQGQVSDRDNKFLSHFWRTLWKRLDTTLQFSSTCHLQTDGQTEVTNRILGNILRYLIKENPRQWENILPQAELLTTMCQIVPTVNLHLKLFIFVLCCILSTWYLYQNFQG</sequence>
<evidence type="ECO:0000313" key="2">
    <source>
        <dbReference type="EMBL" id="PON64713.1"/>
    </source>
</evidence>
<dbReference type="AlphaFoldDB" id="A0A2P5CUH6"/>
<keyword evidence="3" id="KW-1185">Reference proteome</keyword>
<dbReference type="EMBL" id="JXTB01000093">
    <property type="protein sequence ID" value="PON64713.1"/>
    <property type="molecule type" value="Genomic_DNA"/>
</dbReference>
<keyword evidence="1" id="KW-0812">Transmembrane</keyword>
<dbReference type="GO" id="GO:0003676">
    <property type="term" value="F:nucleic acid binding"/>
    <property type="evidence" value="ECO:0007669"/>
    <property type="project" value="InterPro"/>
</dbReference>
<feature type="transmembrane region" description="Helical" evidence="1">
    <location>
        <begin position="104"/>
        <end position="123"/>
    </location>
</feature>
<keyword evidence="1" id="KW-1133">Transmembrane helix</keyword>